<dbReference type="InterPro" id="IPR032820">
    <property type="entry name" value="ATPase_put"/>
</dbReference>
<dbReference type="Pfam" id="PF09527">
    <property type="entry name" value="ATPase_gene1"/>
    <property type="match status" value="1"/>
</dbReference>
<keyword evidence="1" id="KW-0472">Membrane</keyword>
<protein>
    <submittedName>
        <fullName evidence="2">AtpZ/AtpI family protein</fullName>
    </submittedName>
</protein>
<evidence type="ECO:0000313" key="2">
    <source>
        <dbReference type="EMBL" id="NOT33205.1"/>
    </source>
</evidence>
<name>A0A849SMV9_UNCEI</name>
<sequence length="93" mass="10015">MKLFTGVRSMKSPGPKDADKAGLRTAGMLLAIPSLLIAAPLVGLFLGRALDRWLNSGLWCTAIGVGLGFFAAGREIYLIIRRVQSEEEGNGRR</sequence>
<keyword evidence="1" id="KW-1133">Transmembrane helix</keyword>
<keyword evidence="1" id="KW-0812">Transmembrane</keyword>
<evidence type="ECO:0000313" key="3">
    <source>
        <dbReference type="Proteomes" id="UP000580839"/>
    </source>
</evidence>
<comment type="caution">
    <text evidence="2">The sequence shown here is derived from an EMBL/GenBank/DDBJ whole genome shotgun (WGS) entry which is preliminary data.</text>
</comment>
<dbReference type="EMBL" id="JABFRW010000033">
    <property type="protein sequence ID" value="NOT33205.1"/>
    <property type="molecule type" value="Genomic_DNA"/>
</dbReference>
<organism evidence="2 3">
    <name type="scientific">Eiseniibacteriota bacterium</name>
    <dbReference type="NCBI Taxonomy" id="2212470"/>
    <lineage>
        <taxon>Bacteria</taxon>
        <taxon>Candidatus Eiseniibacteriota</taxon>
    </lineage>
</organism>
<reference evidence="2 3" key="1">
    <citation type="submission" date="2020-04" db="EMBL/GenBank/DDBJ databases">
        <title>Metagenomic profiling of ammonia- and methane-oxidizing microorganisms in a Dutch drinking water treatment plant.</title>
        <authorList>
            <person name="Poghosyan L."/>
            <person name="Leucker S."/>
        </authorList>
    </citation>
    <scope>NUCLEOTIDE SEQUENCE [LARGE SCALE GENOMIC DNA]</scope>
    <source>
        <strain evidence="2">S-RSF-IL-03</strain>
    </source>
</reference>
<feature type="transmembrane region" description="Helical" evidence="1">
    <location>
        <begin position="21"/>
        <end position="47"/>
    </location>
</feature>
<proteinExistence type="predicted"/>
<gene>
    <name evidence="2" type="ORF">HOP12_03445</name>
</gene>
<evidence type="ECO:0000256" key="1">
    <source>
        <dbReference type="SAM" id="Phobius"/>
    </source>
</evidence>
<accession>A0A849SMV9</accession>
<dbReference type="Proteomes" id="UP000580839">
    <property type="component" value="Unassembled WGS sequence"/>
</dbReference>
<feature type="transmembrane region" description="Helical" evidence="1">
    <location>
        <begin position="53"/>
        <end position="72"/>
    </location>
</feature>
<dbReference type="AlphaFoldDB" id="A0A849SMV9"/>